<dbReference type="WBParaSite" id="BXY_1472800.1">
    <property type="protein sequence ID" value="BXY_1472800.1"/>
    <property type="gene ID" value="BXY_1472800"/>
</dbReference>
<organism evidence="1 2">
    <name type="scientific">Bursaphelenchus xylophilus</name>
    <name type="common">Pinewood nematode worm</name>
    <name type="synonym">Aphelenchoides xylophilus</name>
    <dbReference type="NCBI Taxonomy" id="6326"/>
    <lineage>
        <taxon>Eukaryota</taxon>
        <taxon>Metazoa</taxon>
        <taxon>Ecdysozoa</taxon>
        <taxon>Nematoda</taxon>
        <taxon>Chromadorea</taxon>
        <taxon>Rhabditida</taxon>
        <taxon>Tylenchina</taxon>
        <taxon>Tylenchomorpha</taxon>
        <taxon>Aphelenchoidea</taxon>
        <taxon>Aphelenchoididae</taxon>
        <taxon>Bursaphelenchus</taxon>
    </lineage>
</organism>
<evidence type="ECO:0000313" key="1">
    <source>
        <dbReference type="Proteomes" id="UP000095284"/>
    </source>
</evidence>
<evidence type="ECO:0000313" key="2">
    <source>
        <dbReference type="WBParaSite" id="BXY_1472800.1"/>
    </source>
</evidence>
<proteinExistence type="predicted"/>
<dbReference type="Proteomes" id="UP000095284">
    <property type="component" value="Unplaced"/>
</dbReference>
<name>A0A1I7SNT8_BURXY</name>
<accession>A0A1I7SNT8</accession>
<protein>
    <submittedName>
        <fullName evidence="2">Ribosomal_L18A domain-containing protein</fullName>
    </submittedName>
</protein>
<sequence length="82" mass="9540">MIIWHVRNICELSEYKTTLYVKVGVTTSAWRTAIKTMLGLAFDNVNIKNTYEMVKIRFQHKTTTVVIDIFYATPVSYGYNDI</sequence>
<dbReference type="AlphaFoldDB" id="A0A1I7SNT8"/>
<reference evidence="2" key="1">
    <citation type="submission" date="2016-11" db="UniProtKB">
        <authorList>
            <consortium name="WormBaseParasite"/>
        </authorList>
    </citation>
    <scope>IDENTIFICATION</scope>
</reference>